<dbReference type="AlphaFoldDB" id="E1JT44"/>
<dbReference type="Proteomes" id="UP000006250">
    <property type="component" value="Unassembled WGS sequence"/>
</dbReference>
<name>E1JT44_SOLFR</name>
<dbReference type="OrthoDB" id="5444275at2"/>
<gene>
    <name evidence="1" type="ORF">DesfrDRAFT_0793</name>
</gene>
<keyword evidence="2" id="KW-1185">Reference proteome</keyword>
<protein>
    <submittedName>
        <fullName evidence="1">Uncharacterized protein</fullName>
    </submittedName>
</protein>
<evidence type="ECO:0000313" key="2">
    <source>
        <dbReference type="Proteomes" id="UP000006250"/>
    </source>
</evidence>
<proteinExistence type="predicted"/>
<dbReference type="RefSeq" id="WP_005991316.1">
    <property type="nucleotide sequence ID" value="NZ_AECZ01000004.1"/>
</dbReference>
<reference evidence="1 2" key="1">
    <citation type="submission" date="2010-08" db="EMBL/GenBank/DDBJ databases">
        <title>The draft genome of Desulfovibrio fructosovorans JJ.</title>
        <authorList>
            <consortium name="US DOE Joint Genome Institute (JGI-PGF)"/>
            <person name="Lucas S."/>
            <person name="Copeland A."/>
            <person name="Lapidus A."/>
            <person name="Cheng J.-F."/>
            <person name="Bruce D."/>
            <person name="Goodwin L."/>
            <person name="Pitluck S."/>
            <person name="Land M.L."/>
            <person name="Hauser L."/>
            <person name="Chang Y.-J."/>
            <person name="Jeffries C."/>
            <person name="Wall J.D."/>
            <person name="Stahl D.A."/>
            <person name="Arkin A.P."/>
            <person name="Dehal P."/>
            <person name="Stolyar S.M."/>
            <person name="Hazen T.C."/>
            <person name="Woyke T.J."/>
        </authorList>
    </citation>
    <scope>NUCLEOTIDE SEQUENCE [LARGE SCALE GENOMIC DNA]</scope>
    <source>
        <strain evidence="1 2">JJ</strain>
    </source>
</reference>
<dbReference type="InterPro" id="IPR036511">
    <property type="entry name" value="TGT-like_sf"/>
</dbReference>
<evidence type="ECO:0000313" key="1">
    <source>
        <dbReference type="EMBL" id="EFL52304.1"/>
    </source>
</evidence>
<comment type="caution">
    <text evidence="1">The sequence shown here is derived from an EMBL/GenBank/DDBJ whole genome shotgun (WGS) entry which is preliminary data.</text>
</comment>
<dbReference type="GO" id="GO:0006400">
    <property type="term" value="P:tRNA modification"/>
    <property type="evidence" value="ECO:0007669"/>
    <property type="project" value="InterPro"/>
</dbReference>
<dbReference type="eggNOG" id="ENOG503183G">
    <property type="taxonomic scope" value="Bacteria"/>
</dbReference>
<organism evidence="1 2">
    <name type="scientific">Solidesulfovibrio fructosivorans JJ]</name>
    <dbReference type="NCBI Taxonomy" id="596151"/>
    <lineage>
        <taxon>Bacteria</taxon>
        <taxon>Pseudomonadati</taxon>
        <taxon>Thermodesulfobacteriota</taxon>
        <taxon>Desulfovibrionia</taxon>
        <taxon>Desulfovibrionales</taxon>
        <taxon>Desulfovibrionaceae</taxon>
        <taxon>Solidesulfovibrio</taxon>
    </lineage>
</organism>
<dbReference type="SUPFAM" id="SSF51713">
    <property type="entry name" value="tRNA-guanine transglycosylase"/>
    <property type="match status" value="1"/>
</dbReference>
<dbReference type="EMBL" id="AECZ01000004">
    <property type="protein sequence ID" value="EFL52304.1"/>
    <property type="molecule type" value="Genomic_DNA"/>
</dbReference>
<accession>E1JT44</accession>
<sequence length="297" mass="34440">MLLHISSPSIAQVLAFHSLHPELPLNVLLSYAVEQPFDDFQEVHRDKIGSLILDSGAYTLNKSKWAMRPKDILTAYANFCSLTSPYYDFLFNLDENFTPHGFDENMYNQLGLEAAGLTPVPVVHDLYNGEIERLLDYGYGLIAIGQCEHGRNFRQLESAMNRLHPWAKVHLFGVTEVGVLQDLPIWSCDSSSWAQYVKYGQVMWWNDANKDWNPYDILYFPKTEGEHDASKGKNYWDYRFREEFDAYIGQNLGITIDHLIGSEKELYRSLVNILFYKEMELRITAYHRDVKGFVFPD</sequence>